<name>A0A0N5A829_9BILA</name>
<evidence type="ECO:0000256" key="1">
    <source>
        <dbReference type="SAM" id="MobiDB-lite"/>
    </source>
</evidence>
<sequence length="578" mass="63991">MNAVNGYILYQIIRDKNEKPRRHSIMPMLTETTQHLRGSRLKSEPFCQPLAPHIPIRERLSSRARCSSVGGSNDQDLEFVSNLYSNGRRHRRMTLLQSLRYQNKQLADSGFELVAEEKSNKDAESITELPIKSNDDTLSSLQAREAATKSNSLSINRIKAKAHAFFGKKNRKKRQSVTSGEASSKECASDTEHARYTSIDYSSKESRQRKSPSTNDSGRGSQGRLGNDEEQLSDSHEAHKVGKTIAVVENIETEKRSSFSFGTNSILRSVSCPELEFRLPKCDSTLEERMLSAGSNKQLDSDSDEEFTSSSDNYQQNCCNPCAQSPIQSEKSVEAVGIAEHSDVRFAKRMMRPADIPYGSCNSSKKNAVVYGNDQDTDNLGNEASSTWERCTMESFLSSLPPLPPPMPSLLLPLVNETNFPHKPLDHSEADDGTSIETSLLMEKMTLGGNEEDFGSYRCDDDTDNDANTSSIMLDQYLPCLSELLSSKKCQTQSAASSHATSCSDTDKLISESNEKVGGVAQTELSLVRISDQLNAYLNGLGLASAIEQKTINPELGKDSVSDDIENFKFEQYCKLLP</sequence>
<organism evidence="2 3">
    <name type="scientific">Syphacia muris</name>
    <dbReference type="NCBI Taxonomy" id="451379"/>
    <lineage>
        <taxon>Eukaryota</taxon>
        <taxon>Metazoa</taxon>
        <taxon>Ecdysozoa</taxon>
        <taxon>Nematoda</taxon>
        <taxon>Chromadorea</taxon>
        <taxon>Rhabditida</taxon>
        <taxon>Spirurina</taxon>
        <taxon>Oxyuridomorpha</taxon>
        <taxon>Oxyuroidea</taxon>
        <taxon>Oxyuridae</taxon>
        <taxon>Syphacia</taxon>
    </lineage>
</organism>
<proteinExistence type="predicted"/>
<evidence type="ECO:0000313" key="3">
    <source>
        <dbReference type="WBParaSite" id="SMUV_0000020901-mRNA-1"/>
    </source>
</evidence>
<protein>
    <submittedName>
        <fullName evidence="3">PDZ domain-containing protein 2</fullName>
    </submittedName>
</protein>
<feature type="compositionally biased region" description="Basic residues" evidence="1">
    <location>
        <begin position="166"/>
        <end position="175"/>
    </location>
</feature>
<feature type="compositionally biased region" description="Basic and acidic residues" evidence="1">
    <location>
        <begin position="183"/>
        <end position="195"/>
    </location>
</feature>
<dbReference type="WBParaSite" id="SMUV_0000020901-mRNA-1">
    <property type="protein sequence ID" value="SMUV_0000020901-mRNA-1"/>
    <property type="gene ID" value="SMUV_0000020901"/>
</dbReference>
<accession>A0A0N5A829</accession>
<dbReference type="STRING" id="451379.A0A0N5A829"/>
<dbReference type="Proteomes" id="UP000046393">
    <property type="component" value="Unplaced"/>
</dbReference>
<reference evidence="3" key="1">
    <citation type="submission" date="2017-02" db="UniProtKB">
        <authorList>
            <consortium name="WormBaseParasite"/>
        </authorList>
    </citation>
    <scope>IDENTIFICATION</scope>
</reference>
<dbReference type="AlphaFoldDB" id="A0A0N5A829"/>
<evidence type="ECO:0000313" key="2">
    <source>
        <dbReference type="Proteomes" id="UP000046393"/>
    </source>
</evidence>
<keyword evidence="2" id="KW-1185">Reference proteome</keyword>
<feature type="region of interest" description="Disordered" evidence="1">
    <location>
        <begin position="166"/>
        <end position="241"/>
    </location>
</feature>